<feature type="compositionally biased region" description="Polar residues" evidence="1">
    <location>
        <begin position="1"/>
        <end position="11"/>
    </location>
</feature>
<dbReference type="eggNOG" id="ENOG502SBQW">
    <property type="taxonomic scope" value="Eukaryota"/>
</dbReference>
<feature type="compositionally biased region" description="Polar residues" evidence="1">
    <location>
        <begin position="36"/>
        <end position="49"/>
    </location>
</feature>
<dbReference type="HOGENOM" id="CLU_1687002_0_0_1"/>
<name>K1XFX1_MARBU</name>
<organism evidence="2 3">
    <name type="scientific">Marssonina brunnea f. sp. multigermtubi (strain MB_m1)</name>
    <name type="common">Marssonina leaf spot fungus</name>
    <dbReference type="NCBI Taxonomy" id="1072389"/>
    <lineage>
        <taxon>Eukaryota</taxon>
        <taxon>Fungi</taxon>
        <taxon>Dikarya</taxon>
        <taxon>Ascomycota</taxon>
        <taxon>Pezizomycotina</taxon>
        <taxon>Leotiomycetes</taxon>
        <taxon>Helotiales</taxon>
        <taxon>Drepanopezizaceae</taxon>
        <taxon>Drepanopeziza</taxon>
    </lineage>
</organism>
<feature type="region of interest" description="Disordered" evidence="1">
    <location>
        <begin position="1"/>
        <end position="127"/>
    </location>
</feature>
<proteinExistence type="predicted"/>
<evidence type="ECO:0000313" key="3">
    <source>
        <dbReference type="Proteomes" id="UP000006753"/>
    </source>
</evidence>
<gene>
    <name evidence="2" type="ORF">MBM_01635</name>
</gene>
<dbReference type="KEGG" id="mbe:MBM_01635"/>
<dbReference type="Proteomes" id="UP000006753">
    <property type="component" value="Unassembled WGS sequence"/>
</dbReference>
<feature type="compositionally biased region" description="Pro residues" evidence="1">
    <location>
        <begin position="52"/>
        <end position="64"/>
    </location>
</feature>
<dbReference type="OMA" id="YQPGPQM"/>
<dbReference type="GeneID" id="18757570"/>
<evidence type="ECO:0008006" key="4">
    <source>
        <dbReference type="Google" id="ProtNLM"/>
    </source>
</evidence>
<keyword evidence="3" id="KW-1185">Reference proteome</keyword>
<feature type="compositionally biased region" description="Low complexity" evidence="1">
    <location>
        <begin position="65"/>
        <end position="107"/>
    </location>
</feature>
<dbReference type="AlphaFoldDB" id="K1XFX1"/>
<sequence length="156" mass="17219">MSQKVDPQQFPNGPPPAYIPSSTSTTPVPPPAHLIPTNQHTGTSDYYNASPQQPPYSQPQPQPQFPSNKNQQNEIQYPNPYQQYPHPQQPYGQQPGMGYPPQQQYPQQPYPYGPGPRYAPQGQYLDQRGRQSGAAEGVLGGCLAALACCCCLDFLF</sequence>
<accession>K1XFX1</accession>
<dbReference type="STRING" id="1072389.K1XFX1"/>
<feature type="compositionally biased region" description="Low complexity" evidence="1">
    <location>
        <begin position="115"/>
        <end position="124"/>
    </location>
</feature>
<dbReference type="InParanoid" id="K1XFX1"/>
<protein>
    <recommendedName>
        <fullName evidence="4">Cysteine-rich transmembrane CYSTM domain-containing protein</fullName>
    </recommendedName>
</protein>
<dbReference type="RefSeq" id="XP_007289524.1">
    <property type="nucleotide sequence ID" value="XM_007289462.1"/>
</dbReference>
<evidence type="ECO:0000256" key="1">
    <source>
        <dbReference type="SAM" id="MobiDB-lite"/>
    </source>
</evidence>
<evidence type="ECO:0000313" key="2">
    <source>
        <dbReference type="EMBL" id="EKD19683.1"/>
    </source>
</evidence>
<dbReference type="EMBL" id="JH921430">
    <property type="protein sequence ID" value="EKD19683.1"/>
    <property type="molecule type" value="Genomic_DNA"/>
</dbReference>
<reference evidence="2 3" key="1">
    <citation type="journal article" date="2012" name="BMC Genomics">
        <title>Sequencing the genome of Marssonina brunnea reveals fungus-poplar co-evolution.</title>
        <authorList>
            <person name="Zhu S."/>
            <person name="Cao Y.-Z."/>
            <person name="Jiang C."/>
            <person name="Tan B.-Y."/>
            <person name="Wang Z."/>
            <person name="Feng S."/>
            <person name="Zhang L."/>
            <person name="Su X.-H."/>
            <person name="Brejova B."/>
            <person name="Vinar T."/>
            <person name="Xu M."/>
            <person name="Wang M.-X."/>
            <person name="Zhang S.-G."/>
            <person name="Huang M.-R."/>
            <person name="Wu R."/>
            <person name="Zhou Y."/>
        </authorList>
    </citation>
    <scope>NUCLEOTIDE SEQUENCE [LARGE SCALE GENOMIC DNA]</scope>
    <source>
        <strain evidence="2 3">MB_m1</strain>
    </source>
</reference>